<dbReference type="SUPFAM" id="SSF51261">
    <property type="entry name" value="Duplicated hybrid motif"/>
    <property type="match status" value="1"/>
</dbReference>
<dbReference type="CDD" id="cd12797">
    <property type="entry name" value="M23_peptidase"/>
    <property type="match status" value="1"/>
</dbReference>
<evidence type="ECO:0000256" key="1">
    <source>
        <dbReference type="ARBA" id="ARBA00022729"/>
    </source>
</evidence>
<evidence type="ECO:0000313" key="6">
    <source>
        <dbReference type="Proteomes" id="UP000266118"/>
    </source>
</evidence>
<dbReference type="Gene3D" id="2.70.70.10">
    <property type="entry name" value="Glucose Permease (Domain IIA)"/>
    <property type="match status" value="1"/>
</dbReference>
<evidence type="ECO:0000313" key="5">
    <source>
        <dbReference type="EMBL" id="AYD46939.1"/>
    </source>
</evidence>
<organism evidence="5 6">
    <name type="scientific">Arachidicoccus soli</name>
    <dbReference type="NCBI Taxonomy" id="2341117"/>
    <lineage>
        <taxon>Bacteria</taxon>
        <taxon>Pseudomonadati</taxon>
        <taxon>Bacteroidota</taxon>
        <taxon>Chitinophagia</taxon>
        <taxon>Chitinophagales</taxon>
        <taxon>Chitinophagaceae</taxon>
        <taxon>Arachidicoccus</taxon>
    </lineage>
</organism>
<dbReference type="AlphaFoldDB" id="A0A386HMS6"/>
<dbReference type="Gene3D" id="6.10.250.3150">
    <property type="match status" value="1"/>
</dbReference>
<dbReference type="OrthoDB" id="9815884at2"/>
<feature type="compositionally biased region" description="Basic and acidic residues" evidence="3">
    <location>
        <begin position="320"/>
        <end position="346"/>
    </location>
</feature>
<feature type="region of interest" description="Disordered" evidence="3">
    <location>
        <begin position="291"/>
        <end position="349"/>
    </location>
</feature>
<feature type="coiled-coil region" evidence="2">
    <location>
        <begin position="237"/>
        <end position="281"/>
    </location>
</feature>
<name>A0A386HMS6_9BACT</name>
<feature type="compositionally biased region" description="Polar residues" evidence="3">
    <location>
        <begin position="307"/>
        <end position="316"/>
    </location>
</feature>
<dbReference type="PANTHER" id="PTHR21666">
    <property type="entry name" value="PEPTIDASE-RELATED"/>
    <property type="match status" value="1"/>
</dbReference>
<keyword evidence="2" id="KW-0175">Coiled coil</keyword>
<dbReference type="GO" id="GO:0004222">
    <property type="term" value="F:metalloendopeptidase activity"/>
    <property type="evidence" value="ECO:0007669"/>
    <property type="project" value="TreeGrafter"/>
</dbReference>
<dbReference type="InterPro" id="IPR016047">
    <property type="entry name" value="M23ase_b-sheet_dom"/>
</dbReference>
<keyword evidence="1" id="KW-0732">Signal</keyword>
<dbReference type="InterPro" id="IPR050570">
    <property type="entry name" value="Cell_wall_metabolism_enzyme"/>
</dbReference>
<evidence type="ECO:0000259" key="4">
    <source>
        <dbReference type="Pfam" id="PF01551"/>
    </source>
</evidence>
<sequence length="497" mass="55455">MIKKLFVLTFILCIFYVHGFGQQTRAEIQQQQRYLQQELADLNSSLSNVRKTKKLSLRELNLIQQKIKARQSLINSINNELGDLDETIANYNKEIAQQKQQLDTLKSKYAQSLIFAYKNRSNYNYINFLFSSNSFNDAIRRVAYLKSYRQFRETQAGNIVKAQSLLKGKINSLENTKNAKNAALEKQGNQLTGLQNDRNEKDSALVLLKGKEGNISKEIAANAIKRRRLQRVLQSVIRQEIAEAERKEKERQAKLEQARKEAEERERVAEQQKALVAKQQEIALAANAQKAANVKNSTATNSNTATENKPQESTPSPVKRRADELAKTNESKKETAVQKEASERANRSYNVLESTEKTLIESLDFEKNKGKLPWPTTGGFISASYGIQSIPGTNLKQENDGIEITATNSTAVKSVASGTVSVVISDGGYSVIVREGKYFTTYSNLSSVNVNRGDNVDAGTIIGQMATDNSTGAATVFFMVTDSQGNSLNPMSWLGKR</sequence>
<feature type="compositionally biased region" description="Low complexity" evidence="3">
    <location>
        <begin position="291"/>
        <end position="306"/>
    </location>
</feature>
<dbReference type="Proteomes" id="UP000266118">
    <property type="component" value="Chromosome"/>
</dbReference>
<feature type="coiled-coil region" evidence="2">
    <location>
        <begin position="74"/>
        <end position="108"/>
    </location>
</feature>
<dbReference type="KEGG" id="ark:D6B99_04510"/>
<evidence type="ECO:0000256" key="2">
    <source>
        <dbReference type="SAM" id="Coils"/>
    </source>
</evidence>
<accession>A0A386HMS6</accession>
<dbReference type="RefSeq" id="WP_119985522.1">
    <property type="nucleotide sequence ID" value="NZ_CP032489.1"/>
</dbReference>
<protein>
    <recommendedName>
        <fullName evidence="4">M23ase beta-sheet core domain-containing protein</fullName>
    </recommendedName>
</protein>
<keyword evidence="6" id="KW-1185">Reference proteome</keyword>
<dbReference type="EMBL" id="CP032489">
    <property type="protein sequence ID" value="AYD46939.1"/>
    <property type="molecule type" value="Genomic_DNA"/>
</dbReference>
<proteinExistence type="predicted"/>
<gene>
    <name evidence="5" type="ORF">D6B99_04510</name>
</gene>
<evidence type="ECO:0000256" key="3">
    <source>
        <dbReference type="SAM" id="MobiDB-lite"/>
    </source>
</evidence>
<dbReference type="Pfam" id="PF01551">
    <property type="entry name" value="Peptidase_M23"/>
    <property type="match status" value="1"/>
</dbReference>
<dbReference type="PANTHER" id="PTHR21666:SF289">
    <property type="entry name" value="L-ALA--D-GLU ENDOPEPTIDASE"/>
    <property type="match status" value="1"/>
</dbReference>
<feature type="domain" description="M23ase beta-sheet core" evidence="4">
    <location>
        <begin position="399"/>
        <end position="490"/>
    </location>
</feature>
<dbReference type="InterPro" id="IPR011055">
    <property type="entry name" value="Dup_hybrid_motif"/>
</dbReference>
<reference evidence="5 6" key="1">
    <citation type="submission" date="2018-09" db="EMBL/GenBank/DDBJ databases">
        <title>Arachidicoccus sp. nov., a bacterium isolated from soil.</title>
        <authorList>
            <person name="Weon H.-Y."/>
            <person name="Kwon S.-W."/>
            <person name="Lee S.A."/>
        </authorList>
    </citation>
    <scope>NUCLEOTIDE SEQUENCE [LARGE SCALE GENOMIC DNA]</scope>
    <source>
        <strain evidence="5 6">KIS59-12</strain>
    </source>
</reference>